<dbReference type="InterPro" id="IPR007829">
    <property type="entry name" value="TM2"/>
</dbReference>
<comment type="subcellular location">
    <subcellularLocation>
        <location evidence="1">Membrane</location>
        <topology evidence="1">Multi-pass membrane protein</topology>
    </subcellularLocation>
</comment>
<dbReference type="InterPro" id="IPR026870">
    <property type="entry name" value="Zinc_ribbon_dom"/>
</dbReference>
<organism evidence="8 9">
    <name type="scientific">Roseburia yibonii</name>
    <dbReference type="NCBI Taxonomy" id="2763063"/>
    <lineage>
        <taxon>Bacteria</taxon>
        <taxon>Bacillati</taxon>
        <taxon>Bacillota</taxon>
        <taxon>Clostridia</taxon>
        <taxon>Lachnospirales</taxon>
        <taxon>Lachnospiraceae</taxon>
        <taxon>Roseburia</taxon>
    </lineage>
</organism>
<dbReference type="Pfam" id="PF13240">
    <property type="entry name" value="Zn_Ribbon_1"/>
    <property type="match status" value="1"/>
</dbReference>
<feature type="domain" description="Zinc-ribbon" evidence="7">
    <location>
        <begin position="32"/>
        <end position="51"/>
    </location>
</feature>
<evidence type="ECO:0000259" key="6">
    <source>
        <dbReference type="Pfam" id="PF05154"/>
    </source>
</evidence>
<evidence type="ECO:0000256" key="2">
    <source>
        <dbReference type="ARBA" id="ARBA00022692"/>
    </source>
</evidence>
<accession>A0ABR7IDF2</accession>
<keyword evidence="2 5" id="KW-0812">Transmembrane</keyword>
<evidence type="ECO:0000256" key="1">
    <source>
        <dbReference type="ARBA" id="ARBA00004141"/>
    </source>
</evidence>
<evidence type="ECO:0000259" key="7">
    <source>
        <dbReference type="Pfam" id="PF13240"/>
    </source>
</evidence>
<reference evidence="8 9" key="1">
    <citation type="submission" date="2020-08" db="EMBL/GenBank/DDBJ databases">
        <title>Genome public.</title>
        <authorList>
            <person name="Liu C."/>
            <person name="Sun Q."/>
        </authorList>
    </citation>
    <scope>NUCLEOTIDE SEQUENCE [LARGE SCALE GENOMIC DNA]</scope>
    <source>
        <strain evidence="8 9">BX0805</strain>
    </source>
</reference>
<feature type="domain" description="TM2" evidence="6">
    <location>
        <begin position="64"/>
        <end position="115"/>
    </location>
</feature>
<dbReference type="EMBL" id="JACOQH010000011">
    <property type="protein sequence ID" value="MBC5754819.1"/>
    <property type="molecule type" value="Genomic_DNA"/>
</dbReference>
<keyword evidence="4 5" id="KW-0472">Membrane</keyword>
<proteinExistence type="predicted"/>
<evidence type="ECO:0000313" key="9">
    <source>
        <dbReference type="Proteomes" id="UP000621540"/>
    </source>
</evidence>
<keyword evidence="3 5" id="KW-1133">Transmembrane helix</keyword>
<keyword evidence="9" id="KW-1185">Reference proteome</keyword>
<dbReference type="Proteomes" id="UP000621540">
    <property type="component" value="Unassembled WGS sequence"/>
</dbReference>
<evidence type="ECO:0000313" key="8">
    <source>
        <dbReference type="EMBL" id="MBC5754819.1"/>
    </source>
</evidence>
<name>A0ABR7IDF2_9FIRM</name>
<evidence type="ECO:0000256" key="5">
    <source>
        <dbReference type="SAM" id="Phobius"/>
    </source>
</evidence>
<dbReference type="RefSeq" id="WP_022516399.1">
    <property type="nucleotide sequence ID" value="NZ_JACOQH010000011.1"/>
</dbReference>
<gene>
    <name evidence="8" type="ORF">H8Z76_12515</name>
</gene>
<dbReference type="Pfam" id="PF05154">
    <property type="entry name" value="TM2"/>
    <property type="match status" value="1"/>
</dbReference>
<comment type="caution">
    <text evidence="8">The sequence shown here is derived from an EMBL/GenBank/DDBJ whole genome shotgun (WGS) entry which is preliminary data.</text>
</comment>
<protein>
    <submittedName>
        <fullName evidence="8">NINE protein</fullName>
    </submittedName>
</protein>
<evidence type="ECO:0000256" key="4">
    <source>
        <dbReference type="ARBA" id="ARBA00023136"/>
    </source>
</evidence>
<feature type="transmembrane region" description="Helical" evidence="5">
    <location>
        <begin position="93"/>
        <end position="125"/>
    </location>
</feature>
<evidence type="ECO:0000256" key="3">
    <source>
        <dbReference type="ARBA" id="ARBA00022989"/>
    </source>
</evidence>
<sequence length="146" mass="15283">MYFCRNCGSSYQTDDAVICVKCGCPKGQGNNFCPNCGKPVPQTSTVCLNCGVSLMPDANTNPNAKSKMAAGLLGIFLGSFGVHNFYLGYTTKAVIQLVCTIVGILLSCFGIGALIVFGISIWGLVEGIMILCGSIKVDGQGNPLKD</sequence>
<feature type="transmembrane region" description="Helical" evidence="5">
    <location>
        <begin position="69"/>
        <end position="87"/>
    </location>
</feature>